<feature type="signal peptide" evidence="5">
    <location>
        <begin position="1"/>
        <end position="25"/>
    </location>
</feature>
<comment type="similarity">
    <text evidence="1">Belongs to the glycosyl hydrolase 1 family.</text>
</comment>
<dbReference type="GO" id="GO:0005975">
    <property type="term" value="P:carbohydrate metabolic process"/>
    <property type="evidence" value="ECO:0007669"/>
    <property type="project" value="InterPro"/>
</dbReference>
<dbReference type="Pfam" id="PF00232">
    <property type="entry name" value="Glyco_hydro_1"/>
    <property type="match status" value="1"/>
</dbReference>
<protein>
    <recommendedName>
        <fullName evidence="8">Beta-glucosidase</fullName>
    </recommendedName>
</protein>
<organism evidence="6 7">
    <name type="scientific">[Myrmecia] bisecta</name>
    <dbReference type="NCBI Taxonomy" id="41462"/>
    <lineage>
        <taxon>Eukaryota</taxon>
        <taxon>Viridiplantae</taxon>
        <taxon>Chlorophyta</taxon>
        <taxon>core chlorophytes</taxon>
        <taxon>Trebouxiophyceae</taxon>
        <taxon>Trebouxiales</taxon>
        <taxon>Trebouxiaceae</taxon>
        <taxon>Myrmecia</taxon>
    </lineage>
</organism>
<evidence type="ECO:0008006" key="8">
    <source>
        <dbReference type="Google" id="ProtNLM"/>
    </source>
</evidence>
<dbReference type="PRINTS" id="PR00131">
    <property type="entry name" value="GLHYDRLASE1"/>
</dbReference>
<dbReference type="PANTHER" id="PTHR10353:SF36">
    <property type="entry name" value="LP05116P"/>
    <property type="match status" value="1"/>
</dbReference>
<accession>A0AAW1PAS1</accession>
<dbReference type="PANTHER" id="PTHR10353">
    <property type="entry name" value="GLYCOSYL HYDROLASE"/>
    <property type="match status" value="1"/>
</dbReference>
<keyword evidence="3" id="KW-0326">Glycosidase</keyword>
<evidence type="ECO:0000256" key="2">
    <source>
        <dbReference type="ARBA" id="ARBA00022801"/>
    </source>
</evidence>
<dbReference type="EMBL" id="JALJOR010000017">
    <property type="protein sequence ID" value="KAK9804869.1"/>
    <property type="molecule type" value="Genomic_DNA"/>
</dbReference>
<proteinExistence type="inferred from homology"/>
<feature type="compositionally biased region" description="Low complexity" evidence="4">
    <location>
        <begin position="464"/>
        <end position="475"/>
    </location>
</feature>
<evidence type="ECO:0000256" key="3">
    <source>
        <dbReference type="ARBA" id="ARBA00023295"/>
    </source>
</evidence>
<dbReference type="Proteomes" id="UP001489004">
    <property type="component" value="Unassembled WGS sequence"/>
</dbReference>
<dbReference type="InterPro" id="IPR017853">
    <property type="entry name" value="GH"/>
</dbReference>
<feature type="chain" id="PRO_5043351514" description="Beta-glucosidase" evidence="5">
    <location>
        <begin position="26"/>
        <end position="972"/>
    </location>
</feature>
<sequence>MRGSSCKRSLGVCVLCLVWAIPSGGQQTLAHQPGSSGPALLDNQCTDNSLYLSELQQEAKISQAACIRTCRSTPAQAATLAQCQAVCQSAVAASPLHNHLTASMPRVAKPSKDYSDVHFVVFFSVGKRGSEKFPTHQYVSPNMKFVPSVRQSHPGAKVVMLTDMVTQFDNLDSDIHLFRFDLDTDKMGRNAWANKFQFEGQIEYMQHLMAAGQEVNLAFIDMDVLVLDDITEVFCDDYAYGFTISADPYDPIDIGTQFVRKGRYNEAIAYLRGVVSSYRLDQIHDFTIGQKVVQGSLQIHNAETAALSQAAFRDNRVCRLVANVHHICLFTCLRYNYFDNCVLYPGGWLPHDADLYRRHDIKMYQFTAWRKPGIDEVVAALARGGIEAAWEAAAALPATEEGYAAMFADFNRNVTKLCWKTDLDCIKAGGRIAEDTEAAARQVAAEARQHAGPGAQATPLLVQPAPAGPDGPVGPVRHNAVKGRRIQEGWQIQAAARLQGTNLVSELLKHYPNETTAAYQVEGAAGEGGRSASIWDTFSHLPGKTHKGDTGDIADDFYHRFHGDIQLMKELGMAKFRLSISWSRVLPEGTGEVNEEGIAFYNQVIDALLAAGIEPFITLYHWDLPQRLADQYGGWLSALVAFDFAAYADVCFKAFGDRVKYWTTFNEPYTFCTVGYGAGIHAPGRCSDRKRCAEGDSEVEPWTCTHNVLLAHASAVARFRKTVPDGRISMNLNAEWAEPLNPKSAADKDAAERHMEWQIGAYADPIFRGDYPESVKARVPTLQTFTEADKAALKDTMDYFAFNHYTSKYATPTGDNQEEVAVLTVRPDGEHIGVQADSDWLWVVPWGFRRCLNWIDHRYSHPTIIVTENGVDVPHEETIPYPQVLNDHFRVDYFQSYLSEAVKAVEEDGVDLQGYFAWSQLDNLEWAEGFSQRFGIVHVDFKHELKRSLKYSAMWLAEFFGTSRQGQDAEAE</sequence>
<feature type="region of interest" description="Disordered" evidence="4">
    <location>
        <begin position="447"/>
        <end position="475"/>
    </location>
</feature>
<dbReference type="Gene3D" id="3.20.20.80">
    <property type="entry name" value="Glycosidases"/>
    <property type="match status" value="1"/>
</dbReference>
<keyword evidence="7" id="KW-1185">Reference proteome</keyword>
<keyword evidence="5" id="KW-0732">Signal</keyword>
<dbReference type="AlphaFoldDB" id="A0AAW1PAS1"/>
<evidence type="ECO:0000256" key="5">
    <source>
        <dbReference type="SAM" id="SignalP"/>
    </source>
</evidence>
<dbReference type="InterPro" id="IPR001360">
    <property type="entry name" value="Glyco_hydro_1"/>
</dbReference>
<evidence type="ECO:0000313" key="6">
    <source>
        <dbReference type="EMBL" id="KAK9804869.1"/>
    </source>
</evidence>
<name>A0AAW1PAS1_9CHLO</name>
<comment type="caution">
    <text evidence="6">The sequence shown here is derived from an EMBL/GenBank/DDBJ whole genome shotgun (WGS) entry which is preliminary data.</text>
</comment>
<evidence type="ECO:0000256" key="1">
    <source>
        <dbReference type="ARBA" id="ARBA00010838"/>
    </source>
</evidence>
<evidence type="ECO:0000256" key="4">
    <source>
        <dbReference type="SAM" id="MobiDB-lite"/>
    </source>
</evidence>
<gene>
    <name evidence="6" type="ORF">WJX72_009269</name>
</gene>
<dbReference type="SUPFAM" id="SSF51445">
    <property type="entry name" value="(Trans)glycosidases"/>
    <property type="match status" value="1"/>
</dbReference>
<reference evidence="6 7" key="1">
    <citation type="journal article" date="2024" name="Nat. Commun.">
        <title>Phylogenomics reveals the evolutionary origins of lichenization in chlorophyte algae.</title>
        <authorList>
            <person name="Puginier C."/>
            <person name="Libourel C."/>
            <person name="Otte J."/>
            <person name="Skaloud P."/>
            <person name="Haon M."/>
            <person name="Grisel S."/>
            <person name="Petersen M."/>
            <person name="Berrin J.G."/>
            <person name="Delaux P.M."/>
            <person name="Dal Grande F."/>
            <person name="Keller J."/>
        </authorList>
    </citation>
    <scope>NUCLEOTIDE SEQUENCE [LARGE SCALE GENOMIC DNA]</scope>
    <source>
        <strain evidence="6 7">SAG 2043</strain>
    </source>
</reference>
<dbReference type="GO" id="GO:0008422">
    <property type="term" value="F:beta-glucosidase activity"/>
    <property type="evidence" value="ECO:0007669"/>
    <property type="project" value="TreeGrafter"/>
</dbReference>
<evidence type="ECO:0000313" key="7">
    <source>
        <dbReference type="Proteomes" id="UP001489004"/>
    </source>
</evidence>
<keyword evidence="2" id="KW-0378">Hydrolase</keyword>
<dbReference type="FunFam" id="3.20.20.80:FF:000041">
    <property type="entry name" value="Beta-glucosidase 7"/>
    <property type="match status" value="1"/>
</dbReference>